<dbReference type="PROSITE" id="PS50015">
    <property type="entry name" value="SAP_B"/>
    <property type="match status" value="1"/>
</dbReference>
<feature type="signal peptide" evidence="2">
    <location>
        <begin position="1"/>
        <end position="21"/>
    </location>
</feature>
<evidence type="ECO:0000256" key="2">
    <source>
        <dbReference type="SAM" id="SignalP"/>
    </source>
</evidence>
<dbReference type="InterPro" id="IPR036514">
    <property type="entry name" value="SGNH_hydro_sf"/>
</dbReference>
<dbReference type="Pfam" id="PF00657">
    <property type="entry name" value="Lipase_GDSL"/>
    <property type="match status" value="1"/>
</dbReference>
<dbReference type="PANTHER" id="PTHR15010">
    <property type="entry name" value="ACYLOXYACYL HYDROLASE"/>
    <property type="match status" value="1"/>
</dbReference>
<organism evidence="4 5">
    <name type="scientific">Megalurothrips usitatus</name>
    <name type="common">bean blossom thrips</name>
    <dbReference type="NCBI Taxonomy" id="439358"/>
    <lineage>
        <taxon>Eukaryota</taxon>
        <taxon>Metazoa</taxon>
        <taxon>Ecdysozoa</taxon>
        <taxon>Arthropoda</taxon>
        <taxon>Hexapoda</taxon>
        <taxon>Insecta</taxon>
        <taxon>Pterygota</taxon>
        <taxon>Neoptera</taxon>
        <taxon>Paraneoptera</taxon>
        <taxon>Thysanoptera</taxon>
        <taxon>Terebrantia</taxon>
        <taxon>Thripoidea</taxon>
        <taxon>Thripidae</taxon>
        <taxon>Megalurothrips</taxon>
    </lineage>
</organism>
<keyword evidence="1" id="KW-1015">Disulfide bond</keyword>
<dbReference type="GO" id="GO:0050528">
    <property type="term" value="F:acyloxyacyl hydrolase activity"/>
    <property type="evidence" value="ECO:0007669"/>
    <property type="project" value="InterPro"/>
</dbReference>
<sequence>MKTSIYMCLALALCNVPLVLAYGVNGGIQCAACTIVAGIFGQVAEIHNSSIVNNTLLICNHLFWPAAQNVCRDAVQTLEPLLYLLIEFRGVTPDTFCYGLNFCRQDPGEEICHLFPAPPHIIFSNDVKLIEDRARPFMEKWFGNEIDKDHNICNLPGVRVICTYLMTVFHSMTPAFDSDGDKFSSSETWRGSHWRGRDCSDFNSSVYPGRHPYYADVNEDTNCNGIWGLDEKSGIPWETKLCSLSKSRGLIMLGDSVGAHFHFPSTWFNPNLVSKNTFFKNATSVLLDELDWPQYSFSTGFKNVTDPDLIQGKVDSIYLRMRKRNLCNHRDYQNVCRNGATSFDLVKNVRNIARSSNDKPATVLLGVLGNDVCNRFPDTLSNMTSTKQFYKNIEDVIKNLEVSLPPESHIILLGLVNGSFIYDTLAERIHPIGEYHGNVKYKDVFKWFSCMQISPCNGWLSENAHIRHETTKRAMELSQVLKYLATNYRSKKIFLSYAPNPLSETIKLWTDKGGEVWQLFEPIDGFHPNQNAQSIITDVLWRSIKSIAPNAIGPINSFNDEISKQFADQGGH</sequence>
<dbReference type="InterPro" id="IPR001087">
    <property type="entry name" value="GDSL"/>
</dbReference>
<dbReference type="SMART" id="SM00741">
    <property type="entry name" value="SapB"/>
    <property type="match status" value="1"/>
</dbReference>
<dbReference type="Pfam" id="PF20825">
    <property type="entry name" value="Saposin"/>
    <property type="match status" value="1"/>
</dbReference>
<feature type="domain" description="Saposin B-type" evidence="3">
    <location>
        <begin position="26"/>
        <end position="107"/>
    </location>
</feature>
<dbReference type="EMBL" id="JAPTSV010000006">
    <property type="protein sequence ID" value="KAJ1526913.1"/>
    <property type="molecule type" value="Genomic_DNA"/>
</dbReference>
<dbReference type="InterPro" id="IPR011001">
    <property type="entry name" value="Saposin-like"/>
</dbReference>
<accession>A0AAV7XR14</accession>
<evidence type="ECO:0000256" key="1">
    <source>
        <dbReference type="ARBA" id="ARBA00023157"/>
    </source>
</evidence>
<feature type="chain" id="PRO_5043529684" description="Saposin B-type domain-containing protein" evidence="2">
    <location>
        <begin position="22"/>
        <end position="572"/>
    </location>
</feature>
<keyword evidence="5" id="KW-1185">Reference proteome</keyword>
<dbReference type="SUPFAM" id="SSF52266">
    <property type="entry name" value="SGNH hydrolase"/>
    <property type="match status" value="1"/>
</dbReference>
<dbReference type="PANTHER" id="PTHR15010:SF0">
    <property type="entry name" value="ACYLOXYACYL HYDROLASE"/>
    <property type="match status" value="1"/>
</dbReference>
<dbReference type="SUPFAM" id="SSF47862">
    <property type="entry name" value="Saposin"/>
    <property type="match status" value="1"/>
</dbReference>
<dbReference type="GO" id="GO:0009104">
    <property type="term" value="P:lipopolysaccharide catabolic process"/>
    <property type="evidence" value="ECO:0007669"/>
    <property type="project" value="TreeGrafter"/>
</dbReference>
<dbReference type="AlphaFoldDB" id="A0AAV7XR14"/>
<dbReference type="Proteomes" id="UP001075354">
    <property type="component" value="Chromosome 6"/>
</dbReference>
<dbReference type="Gene3D" id="3.40.50.1110">
    <property type="entry name" value="SGNH hydrolase"/>
    <property type="match status" value="1"/>
</dbReference>
<comment type="caution">
    <text evidence="4">The sequence shown here is derived from an EMBL/GenBank/DDBJ whole genome shotgun (WGS) entry which is preliminary data.</text>
</comment>
<evidence type="ECO:0000313" key="5">
    <source>
        <dbReference type="Proteomes" id="UP001075354"/>
    </source>
</evidence>
<evidence type="ECO:0000313" key="4">
    <source>
        <dbReference type="EMBL" id="KAJ1526913.1"/>
    </source>
</evidence>
<name>A0AAV7XR14_9NEOP</name>
<dbReference type="InterPro" id="IPR048593">
    <property type="entry name" value="AOAH_Saposin_N"/>
</dbReference>
<reference evidence="4" key="1">
    <citation type="submission" date="2022-12" db="EMBL/GenBank/DDBJ databases">
        <title>Chromosome-level genome assembly of the bean flower thrips Megalurothrips usitatus.</title>
        <authorList>
            <person name="Ma L."/>
            <person name="Liu Q."/>
            <person name="Li H."/>
            <person name="Cai W."/>
        </authorList>
    </citation>
    <scope>NUCLEOTIDE SEQUENCE</scope>
    <source>
        <strain evidence="4">Cailab_2022a</strain>
    </source>
</reference>
<evidence type="ECO:0000259" key="3">
    <source>
        <dbReference type="PROSITE" id="PS50015"/>
    </source>
</evidence>
<dbReference type="InterPro" id="IPR008139">
    <property type="entry name" value="SaposinB_dom"/>
</dbReference>
<protein>
    <recommendedName>
        <fullName evidence="3">Saposin B-type domain-containing protein</fullName>
    </recommendedName>
</protein>
<dbReference type="InterPro" id="IPR039676">
    <property type="entry name" value="AOAH"/>
</dbReference>
<dbReference type="GO" id="GO:0005509">
    <property type="term" value="F:calcium ion binding"/>
    <property type="evidence" value="ECO:0007669"/>
    <property type="project" value="TreeGrafter"/>
</dbReference>
<proteinExistence type="predicted"/>
<gene>
    <name evidence="4" type="ORF">ONE63_008462</name>
</gene>
<keyword evidence="2" id="KW-0732">Signal</keyword>
<dbReference type="Gene3D" id="1.10.225.10">
    <property type="entry name" value="Saposin-like"/>
    <property type="match status" value="1"/>
</dbReference>